<proteinExistence type="predicted"/>
<evidence type="ECO:0000313" key="1">
    <source>
        <dbReference type="EMBL" id="GFY68213.1"/>
    </source>
</evidence>
<comment type="caution">
    <text evidence="1">The sequence shown here is derived from an EMBL/GenBank/DDBJ whole genome shotgun (WGS) entry which is preliminary data.</text>
</comment>
<dbReference type="Proteomes" id="UP000886998">
    <property type="component" value="Unassembled WGS sequence"/>
</dbReference>
<sequence length="108" mass="12945">MLHHRIQTVNTIAIADSLFVTKTRIPSTVKKRTWKRVKRIKREYSKVVIPSFHTRRYLGRQSKGCVHWGILCSKNPDDNRIKQQSFPFSHLNDFENVVDEIRFRAYRF</sequence>
<keyword evidence="2" id="KW-1185">Reference proteome</keyword>
<gene>
    <name evidence="1" type="ORF">TNIN_22121</name>
</gene>
<name>A0A8X6Y9K2_9ARAC</name>
<protein>
    <submittedName>
        <fullName evidence="1">Uncharacterized protein</fullName>
    </submittedName>
</protein>
<evidence type="ECO:0000313" key="2">
    <source>
        <dbReference type="Proteomes" id="UP000886998"/>
    </source>
</evidence>
<accession>A0A8X6Y9K2</accession>
<dbReference type="EMBL" id="BMAV01016922">
    <property type="protein sequence ID" value="GFY68213.1"/>
    <property type="molecule type" value="Genomic_DNA"/>
</dbReference>
<reference evidence="1" key="1">
    <citation type="submission" date="2020-08" db="EMBL/GenBank/DDBJ databases">
        <title>Multicomponent nature underlies the extraordinary mechanical properties of spider dragline silk.</title>
        <authorList>
            <person name="Kono N."/>
            <person name="Nakamura H."/>
            <person name="Mori M."/>
            <person name="Yoshida Y."/>
            <person name="Ohtoshi R."/>
            <person name="Malay A.D."/>
            <person name="Moran D.A.P."/>
            <person name="Tomita M."/>
            <person name="Numata K."/>
            <person name="Arakawa K."/>
        </authorList>
    </citation>
    <scope>NUCLEOTIDE SEQUENCE</scope>
</reference>
<organism evidence="1 2">
    <name type="scientific">Trichonephila inaurata madagascariensis</name>
    <dbReference type="NCBI Taxonomy" id="2747483"/>
    <lineage>
        <taxon>Eukaryota</taxon>
        <taxon>Metazoa</taxon>
        <taxon>Ecdysozoa</taxon>
        <taxon>Arthropoda</taxon>
        <taxon>Chelicerata</taxon>
        <taxon>Arachnida</taxon>
        <taxon>Araneae</taxon>
        <taxon>Araneomorphae</taxon>
        <taxon>Entelegynae</taxon>
        <taxon>Araneoidea</taxon>
        <taxon>Nephilidae</taxon>
        <taxon>Trichonephila</taxon>
        <taxon>Trichonephila inaurata</taxon>
    </lineage>
</organism>
<dbReference type="AlphaFoldDB" id="A0A8X6Y9K2"/>